<organism evidence="3 4">
    <name type="scientific">Bacillus mesophilus</name>
    <dbReference type="NCBI Taxonomy" id="1808955"/>
    <lineage>
        <taxon>Bacteria</taxon>
        <taxon>Bacillati</taxon>
        <taxon>Bacillota</taxon>
        <taxon>Bacilli</taxon>
        <taxon>Bacillales</taxon>
        <taxon>Bacillaceae</taxon>
        <taxon>Bacillus</taxon>
    </lineage>
</organism>
<evidence type="ECO:0000313" key="3">
    <source>
        <dbReference type="EMBL" id="NEY72978.1"/>
    </source>
</evidence>
<dbReference type="Pfam" id="PF09835">
    <property type="entry name" value="DUF2062"/>
    <property type="match status" value="1"/>
</dbReference>
<keyword evidence="1" id="KW-0812">Transmembrane</keyword>
<dbReference type="Proteomes" id="UP000481043">
    <property type="component" value="Unassembled WGS sequence"/>
</dbReference>
<reference evidence="3 4" key="1">
    <citation type="submission" date="2020-02" db="EMBL/GenBank/DDBJ databases">
        <title>Bacillus aquiflavi sp. nov., isolated from yellow water of strong flavor Chinese baijiu in Yibin region of China.</title>
        <authorList>
            <person name="Xie J."/>
        </authorList>
    </citation>
    <scope>NUCLEOTIDE SEQUENCE [LARGE SCALE GENOMIC DNA]</scope>
    <source>
        <strain evidence="3 4">SA4</strain>
    </source>
</reference>
<evidence type="ECO:0000259" key="2">
    <source>
        <dbReference type="Pfam" id="PF09835"/>
    </source>
</evidence>
<dbReference type="RefSeq" id="WP_163180449.1">
    <property type="nucleotide sequence ID" value="NZ_JAAIWM010000005.1"/>
</dbReference>
<protein>
    <submittedName>
        <fullName evidence="3">DUF2062 domain-containing protein</fullName>
    </submittedName>
</protein>
<evidence type="ECO:0000313" key="4">
    <source>
        <dbReference type="Proteomes" id="UP000481043"/>
    </source>
</evidence>
<dbReference type="AlphaFoldDB" id="A0A6M0QD22"/>
<keyword evidence="4" id="KW-1185">Reference proteome</keyword>
<evidence type="ECO:0000256" key="1">
    <source>
        <dbReference type="SAM" id="Phobius"/>
    </source>
</evidence>
<dbReference type="EMBL" id="JAAIWM010000005">
    <property type="protein sequence ID" value="NEY72978.1"/>
    <property type="molecule type" value="Genomic_DNA"/>
</dbReference>
<dbReference type="PANTHER" id="PTHR40547:SF1">
    <property type="entry name" value="SLL0298 PROTEIN"/>
    <property type="match status" value="1"/>
</dbReference>
<feature type="transmembrane region" description="Helical" evidence="1">
    <location>
        <begin position="21"/>
        <end position="40"/>
    </location>
</feature>
<sequence>MINKQLRKIKYLLIRLFRIKSNAHSIAVGFTVGSLMNFVPSFGLGPLLSAASAKLVRANTLAGFIGGLSFLWLFPLFFYLNVIIGELFIPIDVFELEESLGDTEEAIEASFQVGKAFLFGMVINLVVFGLVIYLLSYMMIRKYRSEVLQLICQKWEVSKPR</sequence>
<feature type="transmembrane region" description="Helical" evidence="1">
    <location>
        <begin position="60"/>
        <end position="80"/>
    </location>
</feature>
<feature type="transmembrane region" description="Helical" evidence="1">
    <location>
        <begin position="116"/>
        <end position="140"/>
    </location>
</feature>
<accession>A0A6M0QD22</accession>
<feature type="domain" description="DUF2062" evidence="2">
    <location>
        <begin position="6"/>
        <end position="145"/>
    </location>
</feature>
<keyword evidence="1" id="KW-0472">Membrane</keyword>
<comment type="caution">
    <text evidence="3">The sequence shown here is derived from an EMBL/GenBank/DDBJ whole genome shotgun (WGS) entry which is preliminary data.</text>
</comment>
<dbReference type="PANTHER" id="PTHR40547">
    <property type="entry name" value="SLL0298 PROTEIN"/>
    <property type="match status" value="1"/>
</dbReference>
<name>A0A6M0QD22_9BACI</name>
<dbReference type="InterPro" id="IPR018639">
    <property type="entry name" value="DUF2062"/>
</dbReference>
<proteinExistence type="predicted"/>
<keyword evidence="1" id="KW-1133">Transmembrane helix</keyword>
<gene>
    <name evidence="3" type="ORF">G4D63_14660</name>
</gene>